<dbReference type="AlphaFoldDB" id="A0AAD1Y954"/>
<organism evidence="2 3">
    <name type="scientific">Euplotes crassus</name>
    <dbReference type="NCBI Taxonomy" id="5936"/>
    <lineage>
        <taxon>Eukaryota</taxon>
        <taxon>Sar</taxon>
        <taxon>Alveolata</taxon>
        <taxon>Ciliophora</taxon>
        <taxon>Intramacronucleata</taxon>
        <taxon>Spirotrichea</taxon>
        <taxon>Hypotrichia</taxon>
        <taxon>Euplotida</taxon>
        <taxon>Euplotidae</taxon>
        <taxon>Moneuplotes</taxon>
    </lineage>
</organism>
<feature type="region of interest" description="Disordered" evidence="1">
    <location>
        <begin position="153"/>
        <end position="182"/>
    </location>
</feature>
<reference evidence="2" key="1">
    <citation type="submission" date="2023-07" db="EMBL/GenBank/DDBJ databases">
        <authorList>
            <consortium name="AG Swart"/>
            <person name="Singh M."/>
            <person name="Singh A."/>
            <person name="Seah K."/>
            <person name="Emmerich C."/>
        </authorList>
    </citation>
    <scope>NUCLEOTIDE SEQUENCE</scope>
    <source>
        <strain evidence="2">DP1</strain>
    </source>
</reference>
<proteinExistence type="predicted"/>
<protein>
    <submittedName>
        <fullName evidence="2">Uncharacterized protein</fullName>
    </submittedName>
</protein>
<gene>
    <name evidence="2" type="ORF">ECRASSUSDP1_LOCUS27938</name>
</gene>
<evidence type="ECO:0000313" key="2">
    <source>
        <dbReference type="EMBL" id="CAI2386326.1"/>
    </source>
</evidence>
<dbReference type="EMBL" id="CAMPGE010028824">
    <property type="protein sequence ID" value="CAI2386326.1"/>
    <property type="molecule type" value="Genomic_DNA"/>
</dbReference>
<dbReference type="Proteomes" id="UP001295684">
    <property type="component" value="Unassembled WGS sequence"/>
</dbReference>
<sequence length="367" mass="42844">MCVICNTSICQNKSTEYCQDHQKPVCVKCKYDLHFKCKVEHLISTEELEYHVRSLERVVQSTHKAYVQFGLEEFHPGIGEILEKTQTSFINLKESALVAIQNKEYMLFNSYEAKLNDLRAMINEDPKLNKIMSDAFQLCILKQNQAEVFNMSKNDDKPNWQAKQNTADSMSYTSQPQENTNKTKCSINDEVIEEPTSLDQLKLKYFKEDDRMKYEGIYGLHPSTKSDADFMDESIQKKVVLPKTKKFVFSIYISCLSLLKDYIETCIPEDFCEELTLQTSGNHHYIIYKKFAKTIKKMLQDPPKILIFKKVWFTHNELCTLREMIETSGTKLRLEDCELTSDWQSYPQRISLKDKDTYCLDSVTTTK</sequence>
<evidence type="ECO:0000313" key="3">
    <source>
        <dbReference type="Proteomes" id="UP001295684"/>
    </source>
</evidence>
<feature type="compositionally biased region" description="Polar residues" evidence="1">
    <location>
        <begin position="161"/>
        <end position="182"/>
    </location>
</feature>
<evidence type="ECO:0000256" key="1">
    <source>
        <dbReference type="SAM" id="MobiDB-lite"/>
    </source>
</evidence>
<accession>A0AAD1Y954</accession>
<name>A0AAD1Y954_EUPCR</name>
<comment type="caution">
    <text evidence="2">The sequence shown here is derived from an EMBL/GenBank/DDBJ whole genome shotgun (WGS) entry which is preliminary data.</text>
</comment>
<keyword evidence="3" id="KW-1185">Reference proteome</keyword>